<comment type="similarity">
    <text evidence="1">Belongs to the bacterial solute-binding protein 1 family.</text>
</comment>
<dbReference type="InterPro" id="IPR006059">
    <property type="entry name" value="SBP"/>
</dbReference>
<dbReference type="GO" id="GO:0055052">
    <property type="term" value="C:ATP-binding cassette (ABC) transporter complex, substrate-binding subunit-containing"/>
    <property type="evidence" value="ECO:0007669"/>
    <property type="project" value="TreeGrafter"/>
</dbReference>
<dbReference type="EMBL" id="JAGYPJ010000001">
    <property type="protein sequence ID" value="MBS4200467.1"/>
    <property type="molecule type" value="Genomic_DNA"/>
</dbReference>
<accession>A0A942TQX7</accession>
<keyword evidence="5" id="KW-1185">Reference proteome</keyword>
<dbReference type="Pfam" id="PF01547">
    <property type="entry name" value="SBP_bac_1"/>
    <property type="match status" value="1"/>
</dbReference>
<keyword evidence="2" id="KW-0813">Transport</keyword>
<dbReference type="PANTHER" id="PTHR30061:SF50">
    <property type="entry name" value="MALTOSE_MALTODEXTRIN-BINDING PERIPLASMIC PROTEIN"/>
    <property type="match status" value="1"/>
</dbReference>
<evidence type="ECO:0000313" key="4">
    <source>
        <dbReference type="EMBL" id="MBS4200467.1"/>
    </source>
</evidence>
<dbReference type="GO" id="GO:1901982">
    <property type="term" value="F:maltose binding"/>
    <property type="evidence" value="ECO:0007669"/>
    <property type="project" value="TreeGrafter"/>
</dbReference>
<evidence type="ECO:0000256" key="3">
    <source>
        <dbReference type="ARBA" id="ARBA00022729"/>
    </source>
</evidence>
<sequence>MRLSKKNLFILLIMSVLLLGLVACSSNGSSKKTSKDGVVEVTYWHMWTGDWKKLIDSLVDEFNESHPNIHVNALSIAGDANSKFLTAQAGGDPPDVMTQWNQVIPSWAEKGAIMSLDPYIKTNAPDLEDWMYPIVAEIGRYKDEMYAVPFSMNSFMLYYNKDVFEEVGLDSENPPKTTQELDAMQDKLWKIDNRGFIERIGFMPGWLIQWNTAFGGQWVDDAGNPTATNEKNLETLKWFESYAKKYDPKKVASFQKSLESNTINSTWPFLTGKTVFAVDGMWRLIDLQKYAPDLNYGVVPLPYPEVDGKPNASWINGNYNIIPQGAKHPEEAWEFILWLTGYKNEEWAGDMLAKGGWIPASPKITEQPGYQSYLNEIPFRNGFVDLFNSENIQITPVIPVQQYYWDRIGSAEESVMTGNKTPEEALETVQKEIEKEMGKGKSE</sequence>
<dbReference type="SUPFAM" id="SSF53850">
    <property type="entry name" value="Periplasmic binding protein-like II"/>
    <property type="match status" value="1"/>
</dbReference>
<dbReference type="CDD" id="cd14748">
    <property type="entry name" value="PBP2_UgpB"/>
    <property type="match status" value="1"/>
</dbReference>
<evidence type="ECO:0000313" key="5">
    <source>
        <dbReference type="Proteomes" id="UP000682713"/>
    </source>
</evidence>
<evidence type="ECO:0000256" key="1">
    <source>
        <dbReference type="ARBA" id="ARBA00008520"/>
    </source>
</evidence>
<evidence type="ECO:0000256" key="2">
    <source>
        <dbReference type="ARBA" id="ARBA00022448"/>
    </source>
</evidence>
<name>A0A942TQX7_9BACI</name>
<comment type="caution">
    <text evidence="4">The sequence shown here is derived from an EMBL/GenBank/DDBJ whole genome shotgun (WGS) entry which is preliminary data.</text>
</comment>
<protein>
    <submittedName>
        <fullName evidence="4">ABC transporter substrate-binding protein</fullName>
    </submittedName>
</protein>
<dbReference type="RefSeq" id="WP_213111043.1">
    <property type="nucleotide sequence ID" value="NZ_JAGYPJ010000001.1"/>
</dbReference>
<organism evidence="4 5">
    <name type="scientific">Lederbergia citrisecunda</name>
    <dbReference type="NCBI Taxonomy" id="2833583"/>
    <lineage>
        <taxon>Bacteria</taxon>
        <taxon>Bacillati</taxon>
        <taxon>Bacillota</taxon>
        <taxon>Bacilli</taxon>
        <taxon>Bacillales</taxon>
        <taxon>Bacillaceae</taxon>
        <taxon>Lederbergia</taxon>
    </lineage>
</organism>
<keyword evidence="3" id="KW-0732">Signal</keyword>
<reference evidence="4 5" key="1">
    <citation type="submission" date="2021-05" db="EMBL/GenBank/DDBJ databases">
        <title>Novel Bacillus species.</title>
        <authorList>
            <person name="Liu G."/>
        </authorList>
    </citation>
    <scope>NUCLEOTIDE SEQUENCE [LARGE SCALE GENOMIC DNA]</scope>
    <source>
        <strain evidence="4 5">FJAT-49732</strain>
    </source>
</reference>
<dbReference type="GO" id="GO:0015768">
    <property type="term" value="P:maltose transport"/>
    <property type="evidence" value="ECO:0007669"/>
    <property type="project" value="TreeGrafter"/>
</dbReference>
<dbReference type="Proteomes" id="UP000682713">
    <property type="component" value="Unassembled WGS sequence"/>
</dbReference>
<dbReference type="GO" id="GO:0042956">
    <property type="term" value="P:maltodextrin transmembrane transport"/>
    <property type="evidence" value="ECO:0007669"/>
    <property type="project" value="TreeGrafter"/>
</dbReference>
<gene>
    <name evidence="4" type="ORF">KHA93_12585</name>
</gene>
<dbReference type="PROSITE" id="PS51257">
    <property type="entry name" value="PROKAR_LIPOPROTEIN"/>
    <property type="match status" value="1"/>
</dbReference>
<dbReference type="PANTHER" id="PTHR30061">
    <property type="entry name" value="MALTOSE-BINDING PERIPLASMIC PROTEIN"/>
    <property type="match status" value="1"/>
</dbReference>
<dbReference type="Gene3D" id="3.40.190.10">
    <property type="entry name" value="Periplasmic binding protein-like II"/>
    <property type="match status" value="2"/>
</dbReference>
<proteinExistence type="inferred from homology"/>
<dbReference type="AlphaFoldDB" id="A0A942TQX7"/>